<keyword evidence="2" id="KW-1185">Reference proteome</keyword>
<dbReference type="Proteomes" id="UP001164250">
    <property type="component" value="Chromosome 6"/>
</dbReference>
<gene>
    <name evidence="1" type="ORF">Patl1_15947</name>
</gene>
<comment type="caution">
    <text evidence="1">The sequence shown here is derived from an EMBL/GenBank/DDBJ whole genome shotgun (WGS) entry which is preliminary data.</text>
</comment>
<protein>
    <submittedName>
        <fullName evidence="1">Uncharacterized protein</fullName>
    </submittedName>
</protein>
<name>A0ACC1B6W9_9ROSI</name>
<reference evidence="2" key="1">
    <citation type="journal article" date="2023" name="G3 (Bethesda)">
        <title>Genome assembly and association tests identify interacting loci associated with vigor, precocity, and sex in interspecific pistachio rootstocks.</title>
        <authorList>
            <person name="Palmer W."/>
            <person name="Jacygrad E."/>
            <person name="Sagayaradj S."/>
            <person name="Cavanaugh K."/>
            <person name="Han R."/>
            <person name="Bertier L."/>
            <person name="Beede B."/>
            <person name="Kafkas S."/>
            <person name="Golino D."/>
            <person name="Preece J."/>
            <person name="Michelmore R."/>
        </authorList>
    </citation>
    <scope>NUCLEOTIDE SEQUENCE [LARGE SCALE GENOMIC DNA]</scope>
</reference>
<dbReference type="EMBL" id="CM047902">
    <property type="protein sequence ID" value="KAJ0094621.1"/>
    <property type="molecule type" value="Genomic_DNA"/>
</dbReference>
<organism evidence="1 2">
    <name type="scientific">Pistacia atlantica</name>
    <dbReference type="NCBI Taxonomy" id="434234"/>
    <lineage>
        <taxon>Eukaryota</taxon>
        <taxon>Viridiplantae</taxon>
        <taxon>Streptophyta</taxon>
        <taxon>Embryophyta</taxon>
        <taxon>Tracheophyta</taxon>
        <taxon>Spermatophyta</taxon>
        <taxon>Magnoliopsida</taxon>
        <taxon>eudicotyledons</taxon>
        <taxon>Gunneridae</taxon>
        <taxon>Pentapetalae</taxon>
        <taxon>rosids</taxon>
        <taxon>malvids</taxon>
        <taxon>Sapindales</taxon>
        <taxon>Anacardiaceae</taxon>
        <taxon>Pistacia</taxon>
    </lineage>
</organism>
<evidence type="ECO:0000313" key="1">
    <source>
        <dbReference type="EMBL" id="KAJ0094621.1"/>
    </source>
</evidence>
<evidence type="ECO:0000313" key="2">
    <source>
        <dbReference type="Proteomes" id="UP001164250"/>
    </source>
</evidence>
<accession>A0ACC1B6W9</accession>
<proteinExistence type="predicted"/>
<sequence length="78" mass="9176">MTLKLITNRWGSYLMHTLAIDFSVNPLEIMSKGWICFLDLYFYRARFCRAVTGLQITGLIRMPTKRRPDYVQRVAFGL</sequence>